<name>A0A834WRX6_9FABA</name>
<dbReference type="Proteomes" id="UP000634136">
    <property type="component" value="Unassembled WGS sequence"/>
</dbReference>
<proteinExistence type="predicted"/>
<keyword evidence="2" id="KW-1185">Reference proteome</keyword>
<organism evidence="1 2">
    <name type="scientific">Senna tora</name>
    <dbReference type="NCBI Taxonomy" id="362788"/>
    <lineage>
        <taxon>Eukaryota</taxon>
        <taxon>Viridiplantae</taxon>
        <taxon>Streptophyta</taxon>
        <taxon>Embryophyta</taxon>
        <taxon>Tracheophyta</taxon>
        <taxon>Spermatophyta</taxon>
        <taxon>Magnoliopsida</taxon>
        <taxon>eudicotyledons</taxon>
        <taxon>Gunneridae</taxon>
        <taxon>Pentapetalae</taxon>
        <taxon>rosids</taxon>
        <taxon>fabids</taxon>
        <taxon>Fabales</taxon>
        <taxon>Fabaceae</taxon>
        <taxon>Caesalpinioideae</taxon>
        <taxon>Cassia clade</taxon>
        <taxon>Senna</taxon>
    </lineage>
</organism>
<dbReference type="EMBL" id="JAAIUW010000006">
    <property type="protein sequence ID" value="KAF7828139.1"/>
    <property type="molecule type" value="Genomic_DNA"/>
</dbReference>
<accession>A0A834WRX6</accession>
<sequence>MVVCSDCDNGFVEEIELNTRPAPPGSIRDGGSRRGDDMVVCSDCDNGFVEEIELNTCPARLGSIRGDVHDRKPPLRFKSNPLRPALRSIIDTFGDEYGGVVMDPDTLAGTEIMRVVEGGGCN</sequence>
<comment type="caution">
    <text evidence="1">The sequence shown here is derived from an EMBL/GenBank/DDBJ whole genome shotgun (WGS) entry which is preliminary data.</text>
</comment>
<evidence type="ECO:0000313" key="1">
    <source>
        <dbReference type="EMBL" id="KAF7828139.1"/>
    </source>
</evidence>
<dbReference type="AlphaFoldDB" id="A0A834WRX6"/>
<protein>
    <submittedName>
        <fullName evidence="1">Uncharacterized protein</fullName>
    </submittedName>
</protein>
<reference evidence="1" key="1">
    <citation type="submission" date="2020-09" db="EMBL/GenBank/DDBJ databases">
        <title>Genome-Enabled Discovery of Anthraquinone Biosynthesis in Senna tora.</title>
        <authorList>
            <person name="Kang S.-H."/>
            <person name="Pandey R.P."/>
            <person name="Lee C.-M."/>
            <person name="Sim J.-S."/>
            <person name="Jeong J.-T."/>
            <person name="Choi B.-S."/>
            <person name="Jung M."/>
            <person name="Ginzburg D."/>
            <person name="Zhao K."/>
            <person name="Won S.Y."/>
            <person name="Oh T.-J."/>
            <person name="Yu Y."/>
            <person name="Kim N.-H."/>
            <person name="Lee O.R."/>
            <person name="Lee T.-H."/>
            <person name="Bashyal P."/>
            <person name="Kim T.-S."/>
            <person name="Lee W.-H."/>
            <person name="Kawkins C."/>
            <person name="Kim C.-K."/>
            <person name="Kim J.S."/>
            <person name="Ahn B.O."/>
            <person name="Rhee S.Y."/>
            <person name="Sohng J.K."/>
        </authorList>
    </citation>
    <scope>NUCLEOTIDE SEQUENCE</scope>
    <source>
        <tissue evidence="1">Leaf</tissue>
    </source>
</reference>
<evidence type="ECO:0000313" key="2">
    <source>
        <dbReference type="Proteomes" id="UP000634136"/>
    </source>
</evidence>
<gene>
    <name evidence="1" type="ORF">G2W53_019303</name>
</gene>